<reference evidence="4 5" key="2">
    <citation type="submission" date="2018-06" db="EMBL/GenBank/DDBJ databases">
        <title>Sequencing of bacterial isolates from soil warming experiment in Harvard Forest, Massachusetts, USA.</title>
        <authorList>
            <person name="Deangelis K.PhD."/>
        </authorList>
    </citation>
    <scope>NUCLEOTIDE SEQUENCE [LARGE SCALE GENOMIC DNA]</scope>
    <source>
        <strain evidence="4 5">GAS496</strain>
    </source>
</reference>
<feature type="compositionally biased region" description="Pro residues" evidence="1">
    <location>
        <begin position="314"/>
        <end position="326"/>
    </location>
</feature>
<keyword evidence="2" id="KW-0812">Transmembrane</keyword>
<keyword evidence="2" id="KW-1133">Transmembrane helix</keyword>
<evidence type="ECO:0000313" key="4">
    <source>
        <dbReference type="EMBL" id="PXX09292.1"/>
    </source>
</evidence>
<evidence type="ECO:0000256" key="2">
    <source>
        <dbReference type="SAM" id="Phobius"/>
    </source>
</evidence>
<feature type="transmembrane region" description="Helical" evidence="2">
    <location>
        <begin position="36"/>
        <end position="57"/>
    </location>
</feature>
<feature type="region of interest" description="Disordered" evidence="1">
    <location>
        <begin position="311"/>
        <end position="330"/>
    </location>
</feature>
<dbReference type="Proteomes" id="UP000247781">
    <property type="component" value="Unassembled WGS sequence"/>
</dbReference>
<comment type="caution">
    <text evidence="4">The sequence shown here is derived from an EMBL/GenBank/DDBJ whole genome shotgun (WGS) entry which is preliminary data.</text>
</comment>
<dbReference type="Pfam" id="PF13845">
    <property type="entry name" value="Septum_form"/>
    <property type="match status" value="1"/>
</dbReference>
<dbReference type="EMBL" id="QJJU01000006">
    <property type="protein sequence ID" value="PXX09292.1"/>
    <property type="molecule type" value="Genomic_DNA"/>
</dbReference>
<sequence>MLKRWSDDVYTEPLMSHESAEYDDFQPYQSMRLMKLLFVAVTVAALSASVAVVMHIGDRSAASAPTVDAHPGDCLTWPPGAPERAMRVDCADEHLFEVADAATMNTSATDIEFQQTCARAVERHLGSRYDPAGRFVVGMVWTTQARDLQSDGRLMCGLQLPSDGIASVGFRGRVVDQDQSSVWPAGTCLGIRDGKATEVPVQCALPHALEITGAIDLSTVFDTAAPSTAAQDAVVRDACGAATSQYLSPVALEATGLTLRYQPIAEKGWDAGSRRIACRIGSEKPDGGWATLLGTAKTGVIVDGQPVATLPSPVAAPPSAAEPPPAETTAPVIEAQLSSPPIEVPVSVTPQTHVPAEAPGPVPHLVDAEAPGPPALDVASPPQG</sequence>
<feature type="region of interest" description="Disordered" evidence="1">
    <location>
        <begin position="352"/>
        <end position="384"/>
    </location>
</feature>
<keyword evidence="2" id="KW-0472">Membrane</keyword>
<reference evidence="5" key="1">
    <citation type="submission" date="2018-05" db="EMBL/GenBank/DDBJ databases">
        <authorList>
            <person name="Deangelis K."/>
            <person name="Huntemann M."/>
            <person name="Clum A."/>
            <person name="Pillay M."/>
            <person name="Palaniappan K."/>
            <person name="Varghese N."/>
            <person name="Mikhailova N."/>
            <person name="Stamatis D."/>
            <person name="Reddy T."/>
            <person name="Daum C."/>
            <person name="Shapiro N."/>
            <person name="Ivanova N."/>
            <person name="Kyrpides N."/>
            <person name="Woyke T."/>
        </authorList>
    </citation>
    <scope>NUCLEOTIDE SEQUENCE [LARGE SCALE GENOMIC DNA]</scope>
    <source>
        <strain evidence="5">GAS496</strain>
    </source>
</reference>
<dbReference type="InterPro" id="IPR026004">
    <property type="entry name" value="Septum_form"/>
</dbReference>
<gene>
    <name evidence="4" type="ORF">C8E89_106219</name>
</gene>
<dbReference type="AlphaFoldDB" id="A0A318HID7"/>
<feature type="domain" description="Septum formation-related" evidence="3">
    <location>
        <begin position="71"/>
        <end position="278"/>
    </location>
</feature>
<accession>A0A318HID7</accession>
<evidence type="ECO:0000256" key="1">
    <source>
        <dbReference type="SAM" id="MobiDB-lite"/>
    </source>
</evidence>
<organism evidence="4 5">
    <name type="scientific">Mycolicibacterium moriokaense</name>
    <dbReference type="NCBI Taxonomy" id="39691"/>
    <lineage>
        <taxon>Bacteria</taxon>
        <taxon>Bacillati</taxon>
        <taxon>Actinomycetota</taxon>
        <taxon>Actinomycetes</taxon>
        <taxon>Mycobacteriales</taxon>
        <taxon>Mycobacteriaceae</taxon>
        <taxon>Mycolicibacterium</taxon>
    </lineage>
</organism>
<evidence type="ECO:0000313" key="5">
    <source>
        <dbReference type="Proteomes" id="UP000247781"/>
    </source>
</evidence>
<proteinExistence type="predicted"/>
<protein>
    <submittedName>
        <fullName evidence="4">Putative regulator of septum formation</fullName>
    </submittedName>
</protein>
<evidence type="ECO:0000259" key="3">
    <source>
        <dbReference type="Pfam" id="PF13845"/>
    </source>
</evidence>
<name>A0A318HID7_9MYCO</name>
<keyword evidence="5" id="KW-1185">Reference proteome</keyword>